<dbReference type="EMBL" id="CP051754">
    <property type="protein sequence ID" value="QPJ86386.1"/>
    <property type="molecule type" value="Genomic_DNA"/>
</dbReference>
<evidence type="ECO:0000313" key="1">
    <source>
        <dbReference type="EMBL" id="QPJ86386.1"/>
    </source>
</evidence>
<evidence type="ECO:0000313" key="2">
    <source>
        <dbReference type="Proteomes" id="UP000594603"/>
    </source>
</evidence>
<gene>
    <name evidence="1" type="ORF">HH195_10955</name>
</gene>
<name>A0ACD1BFX5_9CLOT</name>
<sequence>MYKKYKVFGETKQYFHMNGQQPVEFQDDTSATGESGIDKLNNVILSK</sequence>
<dbReference type="Proteomes" id="UP000594603">
    <property type="component" value="Chromosome"/>
</dbReference>
<reference evidence="1" key="1">
    <citation type="submission" date="2020-04" db="EMBL/GenBank/DDBJ databases">
        <title>A novel bacterium ('Candidatus Sarcina troglodytae' sp. nov.) linked to a protracted, uniformly lethal epizootic among sanctuary western chimpanzees (Pan troglodytes verus) in Sierra Leone.</title>
        <authorList>
            <person name="Owens L.A."/>
            <person name="Colitti B."/>
            <person name="Hirji I."/>
            <person name="Pizaro A."/>
            <person name="Jaffe J.E."/>
            <person name="Moittie S."/>
            <person name="Bishop-Lilly K.A."/>
            <person name="Estrella L.A."/>
            <person name="Voegtly L.J."/>
            <person name="Kuhn J.H."/>
            <person name="Suen G."/>
            <person name="Deblois C.L."/>
            <person name="Dunn C."/>
            <person name="Juan-Salles C."/>
            <person name="Goldberg T.L."/>
        </authorList>
    </citation>
    <scope>NUCLEOTIDE SEQUENCE</scope>
    <source>
        <strain evidence="1">JB2</strain>
    </source>
</reference>
<protein>
    <submittedName>
        <fullName evidence="1">Uncharacterized protein</fullName>
    </submittedName>
</protein>
<keyword evidence="2" id="KW-1185">Reference proteome</keyword>
<accession>A0ACD1BFX5</accession>
<organism evidence="1 2">
    <name type="scientific">Candidatus Sarcina troglodytae</name>
    <dbReference type="NCBI Taxonomy" id="2726954"/>
    <lineage>
        <taxon>Bacteria</taxon>
        <taxon>Bacillati</taxon>
        <taxon>Bacillota</taxon>
        <taxon>Clostridia</taxon>
        <taxon>Eubacteriales</taxon>
        <taxon>Clostridiaceae</taxon>
        <taxon>Sarcina</taxon>
    </lineage>
</organism>
<proteinExistence type="predicted"/>